<dbReference type="EMBL" id="DXHX01000048">
    <property type="protein sequence ID" value="HIV74128.1"/>
    <property type="molecule type" value="Genomic_DNA"/>
</dbReference>
<evidence type="ECO:0008006" key="5">
    <source>
        <dbReference type="Google" id="ProtNLM"/>
    </source>
</evidence>
<reference evidence="3" key="2">
    <citation type="submission" date="2021-04" db="EMBL/GenBank/DDBJ databases">
        <authorList>
            <person name="Gilroy R."/>
        </authorList>
    </citation>
    <scope>NUCLEOTIDE SEQUENCE</scope>
    <source>
        <strain evidence="3">CHK169-2315</strain>
    </source>
</reference>
<name>A0A9D1TJX5_9BACI</name>
<evidence type="ECO:0000313" key="4">
    <source>
        <dbReference type="Proteomes" id="UP000823937"/>
    </source>
</evidence>
<keyword evidence="1" id="KW-0805">Transcription regulation</keyword>
<dbReference type="PANTHER" id="PTHR35807:SF2">
    <property type="entry name" value="TRANSCRIPTIONAL ACTIVATOR DOMAIN"/>
    <property type="match status" value="1"/>
</dbReference>
<dbReference type="AlphaFoldDB" id="A0A9D1TJX5"/>
<dbReference type="InterPro" id="IPR051677">
    <property type="entry name" value="AfsR-DnrI-RedD_regulator"/>
</dbReference>
<evidence type="ECO:0000256" key="2">
    <source>
        <dbReference type="ARBA" id="ARBA00023163"/>
    </source>
</evidence>
<reference evidence="3" key="1">
    <citation type="journal article" date="2021" name="PeerJ">
        <title>Extensive microbial diversity within the chicken gut microbiome revealed by metagenomics and culture.</title>
        <authorList>
            <person name="Gilroy R."/>
            <person name="Ravi A."/>
            <person name="Getino M."/>
            <person name="Pursley I."/>
            <person name="Horton D.L."/>
            <person name="Alikhan N.F."/>
            <person name="Baker D."/>
            <person name="Gharbi K."/>
            <person name="Hall N."/>
            <person name="Watson M."/>
            <person name="Adriaenssens E.M."/>
            <person name="Foster-Nyarko E."/>
            <person name="Jarju S."/>
            <person name="Secka A."/>
            <person name="Antonio M."/>
            <person name="Oren A."/>
            <person name="Chaudhuri R.R."/>
            <person name="La Ragione R."/>
            <person name="Hildebrand F."/>
            <person name="Pallen M.J."/>
        </authorList>
    </citation>
    <scope>NUCLEOTIDE SEQUENCE</scope>
    <source>
        <strain evidence="3">CHK169-2315</strain>
    </source>
</reference>
<dbReference type="GO" id="GO:0006355">
    <property type="term" value="P:regulation of DNA-templated transcription"/>
    <property type="evidence" value="ECO:0007669"/>
    <property type="project" value="InterPro"/>
</dbReference>
<protein>
    <recommendedName>
        <fullName evidence="5">Bacterial transcriptional activator domain-containing protein</fullName>
    </recommendedName>
</protein>
<dbReference type="Proteomes" id="UP000823937">
    <property type="component" value="Unassembled WGS sequence"/>
</dbReference>
<accession>A0A9D1TJX5</accession>
<dbReference type="InterPro" id="IPR016032">
    <property type="entry name" value="Sig_transdc_resp-reg_C-effctor"/>
</dbReference>
<organism evidence="3 4">
    <name type="scientific">Candidatus Pseudogracilibacillus intestinigallinarum</name>
    <dbReference type="NCBI Taxonomy" id="2838742"/>
    <lineage>
        <taxon>Bacteria</taxon>
        <taxon>Bacillati</taxon>
        <taxon>Bacillota</taxon>
        <taxon>Bacilli</taxon>
        <taxon>Bacillales</taxon>
        <taxon>Bacillaceae</taxon>
        <taxon>Pseudogracilibacillus</taxon>
    </lineage>
</organism>
<dbReference type="PANTHER" id="PTHR35807">
    <property type="entry name" value="TRANSCRIPTIONAL REGULATOR REDD-RELATED"/>
    <property type="match status" value="1"/>
</dbReference>
<comment type="caution">
    <text evidence="3">The sequence shown here is derived from an EMBL/GenBank/DDBJ whole genome shotgun (WGS) entry which is preliminary data.</text>
</comment>
<dbReference type="InterPro" id="IPR036388">
    <property type="entry name" value="WH-like_DNA-bd_sf"/>
</dbReference>
<gene>
    <name evidence="3" type="ORF">H9895_03500</name>
</gene>
<proteinExistence type="predicted"/>
<dbReference type="SUPFAM" id="SSF46894">
    <property type="entry name" value="C-terminal effector domain of the bipartite response regulators"/>
    <property type="match status" value="1"/>
</dbReference>
<evidence type="ECO:0000256" key="1">
    <source>
        <dbReference type="ARBA" id="ARBA00023015"/>
    </source>
</evidence>
<dbReference type="Gene3D" id="1.10.10.10">
    <property type="entry name" value="Winged helix-like DNA-binding domain superfamily/Winged helix DNA-binding domain"/>
    <property type="match status" value="1"/>
</dbReference>
<keyword evidence="2" id="KW-0804">Transcription</keyword>
<sequence>MIDLYTGVKKFQEGKIIRTFKTLQFMEDGNVIKDVNWRTIKAKELFCYLLQHKSASKEELTSMLWPEYDEAKAMQNLYTTIYQIKSMLKSIDFDIDITNTVGRYEMILRDVSVDLHIFESVFDNFESLTEENYRYYDKLMKYYTGDYLKEENFSWKANKSEQLKILYITMINTMIEHLKAEHNYFDALLLALTIQKHYPTFQNNYLVLMQLYDAIGEHDNVRMQYTNLTELLGRKPNNYITKWYGNWTTKHSDTDDLALSN</sequence>
<dbReference type="GO" id="GO:0003677">
    <property type="term" value="F:DNA binding"/>
    <property type="evidence" value="ECO:0007669"/>
    <property type="project" value="InterPro"/>
</dbReference>
<evidence type="ECO:0000313" key="3">
    <source>
        <dbReference type="EMBL" id="HIV74128.1"/>
    </source>
</evidence>